<comment type="caution">
    <text evidence="1">The sequence shown here is derived from an EMBL/GenBank/DDBJ whole genome shotgun (WGS) entry which is preliminary data.</text>
</comment>
<evidence type="ECO:0000313" key="2">
    <source>
        <dbReference type="Proteomes" id="UP000195975"/>
    </source>
</evidence>
<sequence length="80" mass="8861">MAGKLAAVIRRYGLNAFAPIREQKAIVNPKETSVSFFIVLLIDSTLSGAMRPLPLGQTRSVFFMGNTLRSYTSKLIFPLQ</sequence>
<evidence type="ECO:0000313" key="1">
    <source>
        <dbReference type="EMBL" id="OUO04699.1"/>
    </source>
</evidence>
<protein>
    <submittedName>
        <fullName evidence="1">Uncharacterized protein</fullName>
    </submittedName>
</protein>
<name>A0A9Q5X7Q7_9BACT</name>
<reference evidence="2" key="1">
    <citation type="submission" date="2017-04" db="EMBL/GenBank/DDBJ databases">
        <title>Function of individual gut microbiota members based on whole genome sequencing of pure cultures obtained from chicken caecum.</title>
        <authorList>
            <person name="Medvecky M."/>
            <person name="Cejkova D."/>
            <person name="Polansky O."/>
            <person name="Karasova D."/>
            <person name="Kubasova T."/>
            <person name="Cizek A."/>
            <person name="Rychlik I."/>
        </authorList>
    </citation>
    <scope>NUCLEOTIDE SEQUENCE [LARGE SCALE GENOMIC DNA]</scope>
    <source>
        <strain evidence="2">An42</strain>
    </source>
</reference>
<proteinExistence type="predicted"/>
<dbReference type="Proteomes" id="UP000195975">
    <property type="component" value="Unassembled WGS sequence"/>
</dbReference>
<dbReference type="EMBL" id="NFIJ01000011">
    <property type="protein sequence ID" value="OUO04699.1"/>
    <property type="molecule type" value="Genomic_DNA"/>
</dbReference>
<organism evidence="1 2">
    <name type="scientific">Parabacteroides johnsonii</name>
    <dbReference type="NCBI Taxonomy" id="387661"/>
    <lineage>
        <taxon>Bacteria</taxon>
        <taxon>Pseudomonadati</taxon>
        <taxon>Bacteroidota</taxon>
        <taxon>Bacteroidia</taxon>
        <taxon>Bacteroidales</taxon>
        <taxon>Tannerellaceae</taxon>
        <taxon>Parabacteroides</taxon>
    </lineage>
</organism>
<gene>
    <name evidence="1" type="ORF">B5F96_11400</name>
</gene>
<dbReference type="AlphaFoldDB" id="A0A9Q5X7Q7"/>
<accession>A0A9Q5X7Q7</accession>